<dbReference type="PANTHER" id="PTHR43861">
    <property type="entry name" value="TRANS-ACONITATE 2-METHYLTRANSFERASE-RELATED"/>
    <property type="match status" value="1"/>
</dbReference>
<gene>
    <name evidence="3" type="ORF">VIBR0546_08450</name>
</gene>
<dbReference type="InterPro" id="IPR003615">
    <property type="entry name" value="HNH_nuc"/>
</dbReference>
<dbReference type="PANTHER" id="PTHR43861:SF3">
    <property type="entry name" value="PUTATIVE (AFU_ORTHOLOGUE AFUA_2G14390)-RELATED"/>
    <property type="match status" value="1"/>
</dbReference>
<dbReference type="SUPFAM" id="SSF53335">
    <property type="entry name" value="S-adenosyl-L-methionine-dependent methyltransferases"/>
    <property type="match status" value="1"/>
</dbReference>
<evidence type="ECO:0000313" key="4">
    <source>
        <dbReference type="Proteomes" id="UP000004371"/>
    </source>
</evidence>
<dbReference type="InterPro" id="IPR029063">
    <property type="entry name" value="SAM-dependent_MTases_sf"/>
</dbReference>
<organism evidence="3 4">
    <name type="scientific">Vibrio brasiliensis LMG 20546</name>
    <dbReference type="NCBI Taxonomy" id="945543"/>
    <lineage>
        <taxon>Bacteria</taxon>
        <taxon>Pseudomonadati</taxon>
        <taxon>Pseudomonadota</taxon>
        <taxon>Gammaproteobacteria</taxon>
        <taxon>Vibrionales</taxon>
        <taxon>Vibrionaceae</taxon>
        <taxon>Vibrio</taxon>
        <taxon>Vibrio oreintalis group</taxon>
    </lineage>
</organism>
<evidence type="ECO:0000259" key="2">
    <source>
        <dbReference type="Pfam" id="PF13395"/>
    </source>
</evidence>
<dbReference type="STRING" id="945543.VIBR0546_08450"/>
<accession>E8LZU3</accession>
<sequence length="569" mass="64578">MSSTASFYQHNATQLAQQYDSLEFETVHQSWSDYWPKSGDSVLDVGAGSGRDARWMSKQGCEVIAVEPSDALRHIGQQSTTPEITWLNDSLPALNSVQSLGLRFDLILVSAVWMHLAPSARERAFRKLSNLLSPNGKLVISLRHGSFNDGRVGYPVSTVELEKLSKDYSLTPVLVSDSDDSLQRTGVSWQTVVLSLPDDGSSSLNTVRRIIVNDSKSATYKLALLRTLLRIADAHPGAVLDRTDGKVSISAGLVALYWVRQFKRLIDIDIEGAGIQQNSNSNKGLGFVKDDGWNMLKHLSADDLAIGSLFIGEEAVAIQKLFTQTLSTIKSGPVTFIYQGDKNNKLFQIEPAKKRRKSSDAIVLDSEFFAGFGQFVLDEKLWDCFRLYCAWIEPLVVNQWIKEMQRFELNQAGEISLQTYHDCLVWFDSSRDTREVRKRVDELRAQGTEIPNVWDSTPLTRQYDVDHCLPFTYWPNNDKWNLLPTTSTQNRSKSDRVPKAQRLVESRERILQWWQLAWGSNSLYQRRFFNEAILSLPNLPPHCDDFEEVFEAMGLQVRGVKSRLQIFEW</sequence>
<dbReference type="RefSeq" id="WP_006881359.1">
    <property type="nucleotide sequence ID" value="NZ_AEVS01000108.1"/>
</dbReference>
<protein>
    <recommendedName>
        <fullName evidence="2">HNH nuclease domain-containing protein</fullName>
    </recommendedName>
</protein>
<dbReference type="AlphaFoldDB" id="E8LZU3"/>
<dbReference type="OrthoDB" id="7348755at2"/>
<comment type="caution">
    <text evidence="3">The sequence shown here is derived from an EMBL/GenBank/DDBJ whole genome shotgun (WGS) entry which is preliminary data.</text>
</comment>
<dbReference type="Pfam" id="PF13489">
    <property type="entry name" value="Methyltransf_23"/>
    <property type="match status" value="1"/>
</dbReference>
<proteinExistence type="predicted"/>
<evidence type="ECO:0000256" key="1">
    <source>
        <dbReference type="ARBA" id="ARBA00022679"/>
    </source>
</evidence>
<keyword evidence="1" id="KW-0808">Transferase</keyword>
<dbReference type="eggNOG" id="COG0500">
    <property type="taxonomic scope" value="Bacteria"/>
</dbReference>
<dbReference type="Proteomes" id="UP000004371">
    <property type="component" value="Unassembled WGS sequence"/>
</dbReference>
<reference evidence="3 4" key="1">
    <citation type="journal article" date="2012" name="Int. J. Syst. Evol. Microbiol.">
        <title>Vibrio caribbeanicus sp. nov., isolated from the marine sponge Scleritoderma cyanea.</title>
        <authorList>
            <person name="Hoffmann M."/>
            <person name="Monday S.R."/>
            <person name="Allard M.W."/>
            <person name="Strain E.A."/>
            <person name="Whittaker P."/>
            <person name="Naum M."/>
            <person name="McCarthy P.J."/>
            <person name="Lopez J.V."/>
            <person name="Fischer M."/>
            <person name="Brown E.W."/>
        </authorList>
    </citation>
    <scope>NUCLEOTIDE SEQUENCE [LARGE SCALE GENOMIC DNA]</scope>
    <source>
        <strain evidence="3 4">LMG 20546</strain>
    </source>
</reference>
<dbReference type="Pfam" id="PF13395">
    <property type="entry name" value="HNH_4"/>
    <property type="match status" value="1"/>
</dbReference>
<evidence type="ECO:0000313" key="3">
    <source>
        <dbReference type="EMBL" id="EGA63769.1"/>
    </source>
</evidence>
<dbReference type="EMBL" id="AEVS01000108">
    <property type="protein sequence ID" value="EGA63769.1"/>
    <property type="molecule type" value="Genomic_DNA"/>
</dbReference>
<dbReference type="Gene3D" id="3.40.50.150">
    <property type="entry name" value="Vaccinia Virus protein VP39"/>
    <property type="match status" value="1"/>
</dbReference>
<keyword evidence="4" id="KW-1185">Reference proteome</keyword>
<name>E8LZU3_9VIBR</name>
<dbReference type="CDD" id="cd02440">
    <property type="entry name" value="AdoMet_MTases"/>
    <property type="match status" value="1"/>
</dbReference>
<dbReference type="GO" id="GO:0016740">
    <property type="term" value="F:transferase activity"/>
    <property type="evidence" value="ECO:0007669"/>
    <property type="project" value="UniProtKB-KW"/>
</dbReference>
<feature type="domain" description="HNH nuclease" evidence="2">
    <location>
        <begin position="461"/>
        <end position="498"/>
    </location>
</feature>